<feature type="region of interest" description="Disordered" evidence="1">
    <location>
        <begin position="394"/>
        <end position="418"/>
    </location>
</feature>
<dbReference type="InterPro" id="IPR032675">
    <property type="entry name" value="LRR_dom_sf"/>
</dbReference>
<proteinExistence type="predicted"/>
<comment type="caution">
    <text evidence="2">The sequence shown here is derived from an EMBL/GenBank/DDBJ whole genome shotgun (WGS) entry which is preliminary data.</text>
</comment>
<protein>
    <recommendedName>
        <fullName evidence="4">F-box domain-containing protein</fullName>
    </recommendedName>
</protein>
<dbReference type="STRING" id="37992.A0A4Z0Z7A4"/>
<evidence type="ECO:0000256" key="1">
    <source>
        <dbReference type="SAM" id="MobiDB-lite"/>
    </source>
</evidence>
<dbReference type="EMBL" id="SKBN01000006">
    <property type="protein sequence ID" value="TGJ88118.1"/>
    <property type="molecule type" value="Genomic_DNA"/>
</dbReference>
<sequence length="418" mass="47513">MDNVPHEILYIVCSLLHVNDILSFRLVNKVFAHIGAAYMLREVTCYMYQEDLARLEAISEHPIFSKHVRSLVYFTLTLKVPIVSRGDFVQKNVDVLEKVLPRFPNLEALTMTSRILANSLVMQSADQPVTGLLLDALLRANAHSRGSLTSLRAVCVHWTFFNRSEQELARMFQPLSNLTLIEISITLGFDGDMGYCAESLCKFKRVLAKGAVRNILKSIQQLESLYIENRNLGFGGTGVGVSPSDVIQPGFCWPKLKALGLSGVKGDRTEIMNILLLHKATLQTLRLRDIHLTSTSWRKLLPDIRKNLCLEEACICGYIWGAFENEADTQDSWNHPLGIQDTEYWDLSEPEDGSHDMRESINVYCRQGGENYPDELPLSELVVNKYYHQYVQPFFQNNDDDDDDEDFELDAEEEENNG</sequence>
<dbReference type="Proteomes" id="UP000297716">
    <property type="component" value="Unassembled WGS sequence"/>
</dbReference>
<gene>
    <name evidence="2" type="ORF">E0Z10_g700</name>
</gene>
<dbReference type="SUPFAM" id="SSF52047">
    <property type="entry name" value="RNI-like"/>
    <property type="match status" value="1"/>
</dbReference>
<dbReference type="OrthoDB" id="5422579at2759"/>
<name>A0A4Z0Z7A4_9PEZI</name>
<dbReference type="AlphaFoldDB" id="A0A4Z0Z7A4"/>
<evidence type="ECO:0008006" key="4">
    <source>
        <dbReference type="Google" id="ProtNLM"/>
    </source>
</evidence>
<evidence type="ECO:0000313" key="2">
    <source>
        <dbReference type="EMBL" id="TGJ88118.1"/>
    </source>
</evidence>
<keyword evidence="3" id="KW-1185">Reference proteome</keyword>
<dbReference type="Gene3D" id="3.80.10.10">
    <property type="entry name" value="Ribonuclease Inhibitor"/>
    <property type="match status" value="1"/>
</dbReference>
<accession>A0A4Z0Z7A4</accession>
<evidence type="ECO:0000313" key="3">
    <source>
        <dbReference type="Proteomes" id="UP000297716"/>
    </source>
</evidence>
<dbReference type="CDD" id="cd09917">
    <property type="entry name" value="F-box_SF"/>
    <property type="match status" value="1"/>
</dbReference>
<reference evidence="2 3" key="1">
    <citation type="submission" date="2019-03" db="EMBL/GenBank/DDBJ databases">
        <title>Draft genome sequence of Xylaria hypoxylon DSM 108379, a ubiquitous saprotrophic-parasitic fungi on hardwood.</title>
        <authorList>
            <person name="Buettner E."/>
            <person name="Leonhardt S."/>
            <person name="Gebauer A.M."/>
            <person name="Liers C."/>
            <person name="Hofrichter M."/>
            <person name="Kellner H."/>
        </authorList>
    </citation>
    <scope>NUCLEOTIDE SEQUENCE [LARGE SCALE GENOMIC DNA]</scope>
    <source>
        <strain evidence="2 3">DSM 108379</strain>
    </source>
</reference>
<feature type="compositionally biased region" description="Acidic residues" evidence="1">
    <location>
        <begin position="398"/>
        <end position="418"/>
    </location>
</feature>
<organism evidence="2 3">
    <name type="scientific">Xylaria hypoxylon</name>
    <dbReference type="NCBI Taxonomy" id="37992"/>
    <lineage>
        <taxon>Eukaryota</taxon>
        <taxon>Fungi</taxon>
        <taxon>Dikarya</taxon>
        <taxon>Ascomycota</taxon>
        <taxon>Pezizomycotina</taxon>
        <taxon>Sordariomycetes</taxon>
        <taxon>Xylariomycetidae</taxon>
        <taxon>Xylariales</taxon>
        <taxon>Xylariaceae</taxon>
        <taxon>Xylaria</taxon>
    </lineage>
</organism>